<dbReference type="Proteomes" id="UP000000598">
    <property type="component" value="Chromosome E"/>
</dbReference>
<comment type="subunit">
    <text evidence="1">Homodimer.</text>
</comment>
<dbReference type="PaxDb" id="284590-Q6CLX4"/>
<dbReference type="GO" id="GO:0050385">
    <property type="term" value="F:ureidoglycolate lyase activity"/>
    <property type="evidence" value="ECO:0007669"/>
    <property type="project" value="UniProtKB-EC"/>
</dbReference>
<gene>
    <name evidence="5" type="ORF">KLLA0_E24707g</name>
</gene>
<dbReference type="PANTHER" id="PTHR21221:SF1">
    <property type="entry name" value="UREIDOGLYCOLATE LYASE"/>
    <property type="match status" value="1"/>
</dbReference>
<dbReference type="CDD" id="cd20298">
    <property type="entry name" value="cupin_UAH"/>
    <property type="match status" value="1"/>
</dbReference>
<dbReference type="GO" id="GO:0006144">
    <property type="term" value="P:purine nucleobase metabolic process"/>
    <property type="evidence" value="ECO:0007669"/>
    <property type="project" value="UniProtKB-KW"/>
</dbReference>
<dbReference type="InterPro" id="IPR007247">
    <property type="entry name" value="Ureidogly_lyase"/>
</dbReference>
<keyword evidence="2" id="KW-0659">Purine metabolism</keyword>
<evidence type="ECO:0000256" key="2">
    <source>
        <dbReference type="ARBA" id="ARBA00022631"/>
    </source>
</evidence>
<dbReference type="eggNOG" id="ENOG502S1JQ">
    <property type="taxonomic scope" value="Eukaryota"/>
</dbReference>
<protein>
    <submittedName>
        <fullName evidence="5">KLLA0E24707p</fullName>
    </submittedName>
</protein>
<dbReference type="InterPro" id="IPR011051">
    <property type="entry name" value="RmlC_Cupin_sf"/>
</dbReference>
<evidence type="ECO:0000313" key="5">
    <source>
        <dbReference type="EMBL" id="CAH00152.1"/>
    </source>
</evidence>
<name>Q6CLX4_KLULA</name>
<dbReference type="Pfam" id="PF04115">
    <property type="entry name" value="Ureidogly_lyase"/>
    <property type="match status" value="1"/>
</dbReference>
<evidence type="ECO:0000313" key="6">
    <source>
        <dbReference type="Proteomes" id="UP000000598"/>
    </source>
</evidence>
<dbReference type="FunCoup" id="Q6CLX4">
    <property type="interactions" value="88"/>
</dbReference>
<dbReference type="InterPro" id="IPR047233">
    <property type="entry name" value="UAH_cupin"/>
</dbReference>
<dbReference type="HOGENOM" id="CLU_070848_0_1_1"/>
<sequence length="206" mass="23403">MQCIPVVPLSITAFEEFGSIVSPDEEVRRLDSSQKNANQGTAIKLLQVSHIENQFPQSLKVKNPSCNLFRCFPKGALQKRFALVDSDGSLKKYQHEIKVLEKHPFSTQTFIPMGRDIKSGYAYLVVTALPDKNGEPDLLTLQAFLCKSNQAVTYGAGVWHAPMIVVGEEEYLDFTVIINELHDHNQLQYDLEERFYDSQLSLNLYY</sequence>
<dbReference type="PANTHER" id="PTHR21221">
    <property type="entry name" value="UREIDOGLYCOLATE HYDROLASE"/>
    <property type="match status" value="1"/>
</dbReference>
<dbReference type="OMA" id="ARNANQG"/>
<organism evidence="5 6">
    <name type="scientific">Kluyveromyces lactis (strain ATCC 8585 / CBS 2359 / DSM 70799 / NBRC 1267 / NRRL Y-1140 / WM37)</name>
    <name type="common">Yeast</name>
    <name type="synonym">Candida sphaerica</name>
    <dbReference type="NCBI Taxonomy" id="284590"/>
    <lineage>
        <taxon>Eukaryota</taxon>
        <taxon>Fungi</taxon>
        <taxon>Dikarya</taxon>
        <taxon>Ascomycota</taxon>
        <taxon>Saccharomycotina</taxon>
        <taxon>Saccharomycetes</taxon>
        <taxon>Saccharomycetales</taxon>
        <taxon>Saccharomycetaceae</taxon>
        <taxon>Kluyveromyces</taxon>
    </lineage>
</organism>
<dbReference type="Gene3D" id="2.60.120.480">
    <property type="entry name" value="Ureidoglycolate hydrolase"/>
    <property type="match status" value="1"/>
</dbReference>
<dbReference type="SUPFAM" id="SSF51182">
    <property type="entry name" value="RmlC-like cupins"/>
    <property type="match status" value="1"/>
</dbReference>
<dbReference type="InterPro" id="IPR024060">
    <property type="entry name" value="Ureidoglycolate_lyase_dom_sf"/>
</dbReference>
<comment type="catalytic activity">
    <reaction evidence="4">
        <text>(S)-ureidoglycolate = urea + glyoxylate</text>
        <dbReference type="Rhea" id="RHEA:11304"/>
        <dbReference type="ChEBI" id="CHEBI:16199"/>
        <dbReference type="ChEBI" id="CHEBI:36655"/>
        <dbReference type="ChEBI" id="CHEBI:57296"/>
        <dbReference type="EC" id="4.3.2.3"/>
    </reaction>
</comment>
<proteinExistence type="predicted"/>
<dbReference type="KEGG" id="kla:KLLA0_E24707g"/>
<dbReference type="GO" id="GO:0004848">
    <property type="term" value="F:ureidoglycolate hydrolase activity"/>
    <property type="evidence" value="ECO:0007669"/>
    <property type="project" value="InterPro"/>
</dbReference>
<accession>Q6CLX4</accession>
<dbReference type="EMBL" id="CR382125">
    <property type="protein sequence ID" value="CAH00152.1"/>
    <property type="molecule type" value="Genomic_DNA"/>
</dbReference>
<dbReference type="InParanoid" id="Q6CLX4"/>
<reference evidence="5 6" key="1">
    <citation type="journal article" date="2004" name="Nature">
        <title>Genome evolution in yeasts.</title>
        <authorList>
            <consortium name="Genolevures"/>
            <person name="Dujon B."/>
            <person name="Sherman D."/>
            <person name="Fischer G."/>
            <person name="Durrens P."/>
            <person name="Casaregola S."/>
            <person name="Lafontaine I."/>
            <person name="de Montigny J."/>
            <person name="Marck C."/>
            <person name="Neuveglise C."/>
            <person name="Talla E."/>
            <person name="Goffard N."/>
            <person name="Frangeul L."/>
            <person name="Aigle M."/>
            <person name="Anthouard V."/>
            <person name="Babour A."/>
            <person name="Barbe V."/>
            <person name="Barnay S."/>
            <person name="Blanchin S."/>
            <person name="Beckerich J.M."/>
            <person name="Beyne E."/>
            <person name="Bleykasten C."/>
            <person name="Boisrame A."/>
            <person name="Boyer J."/>
            <person name="Cattolico L."/>
            <person name="Confanioleri F."/>
            <person name="de Daruvar A."/>
            <person name="Despons L."/>
            <person name="Fabre E."/>
            <person name="Fairhead C."/>
            <person name="Ferry-Dumazet H."/>
            <person name="Groppi A."/>
            <person name="Hantraye F."/>
            <person name="Hennequin C."/>
            <person name="Jauniaux N."/>
            <person name="Joyet P."/>
            <person name="Kachouri R."/>
            <person name="Kerrest A."/>
            <person name="Koszul R."/>
            <person name="Lemaire M."/>
            <person name="Lesur I."/>
            <person name="Ma L."/>
            <person name="Muller H."/>
            <person name="Nicaud J.M."/>
            <person name="Nikolski M."/>
            <person name="Oztas S."/>
            <person name="Ozier-Kalogeropoulos O."/>
            <person name="Pellenz S."/>
            <person name="Potier S."/>
            <person name="Richard G.F."/>
            <person name="Straub M.L."/>
            <person name="Suleau A."/>
            <person name="Swennene D."/>
            <person name="Tekaia F."/>
            <person name="Wesolowski-Louvel M."/>
            <person name="Westhof E."/>
            <person name="Wirth B."/>
            <person name="Zeniou-Meyer M."/>
            <person name="Zivanovic I."/>
            <person name="Bolotin-Fukuhara M."/>
            <person name="Thierry A."/>
            <person name="Bouchier C."/>
            <person name="Caudron B."/>
            <person name="Scarpelli C."/>
            <person name="Gaillardin C."/>
            <person name="Weissenbach J."/>
            <person name="Wincker P."/>
            <person name="Souciet J.L."/>
        </authorList>
    </citation>
    <scope>NUCLEOTIDE SEQUENCE [LARGE SCALE GENOMIC DNA]</scope>
    <source>
        <strain evidence="6">ATCC 8585 / CBS 2359 / DSM 70799 / NBRC 1267 / NRRL Y-1140 / WM37</strain>
    </source>
</reference>
<dbReference type="AlphaFoldDB" id="Q6CLX4"/>
<dbReference type="GO" id="GO:0000256">
    <property type="term" value="P:allantoin catabolic process"/>
    <property type="evidence" value="ECO:0007669"/>
    <property type="project" value="InterPro"/>
</dbReference>
<evidence type="ECO:0000256" key="1">
    <source>
        <dbReference type="ARBA" id="ARBA00011738"/>
    </source>
</evidence>
<keyword evidence="6" id="KW-1185">Reference proteome</keyword>
<keyword evidence="3" id="KW-0456">Lyase</keyword>
<evidence type="ECO:0000256" key="4">
    <source>
        <dbReference type="ARBA" id="ARBA00047684"/>
    </source>
</evidence>
<dbReference type="STRING" id="284590.Q6CLX4"/>
<evidence type="ECO:0000256" key="3">
    <source>
        <dbReference type="ARBA" id="ARBA00023239"/>
    </source>
</evidence>